<organism evidence="4 5">
    <name type="scientific">Drosophila suzukii</name>
    <name type="common">Spotted-wing drosophila fruit fly</name>
    <dbReference type="NCBI Taxonomy" id="28584"/>
    <lineage>
        <taxon>Eukaryota</taxon>
        <taxon>Metazoa</taxon>
        <taxon>Ecdysozoa</taxon>
        <taxon>Arthropoda</taxon>
        <taxon>Hexapoda</taxon>
        <taxon>Insecta</taxon>
        <taxon>Pterygota</taxon>
        <taxon>Neoptera</taxon>
        <taxon>Endopterygota</taxon>
        <taxon>Diptera</taxon>
        <taxon>Brachycera</taxon>
        <taxon>Muscomorpha</taxon>
        <taxon>Ephydroidea</taxon>
        <taxon>Drosophilidae</taxon>
        <taxon>Drosophila</taxon>
        <taxon>Sophophora</taxon>
    </lineage>
</organism>
<dbReference type="InterPro" id="IPR050111">
    <property type="entry name" value="C-type_lectin/snaclec_domain"/>
</dbReference>
<dbReference type="RefSeq" id="XP_016943062.3">
    <property type="nucleotide sequence ID" value="XM_017087573.4"/>
</dbReference>
<dbReference type="CDD" id="cd00037">
    <property type="entry name" value="CLECT"/>
    <property type="match status" value="1"/>
</dbReference>
<accession>A0AB39ZTW3</accession>
<dbReference type="PANTHER" id="PTHR22803">
    <property type="entry name" value="MANNOSE, PHOSPHOLIPASE, LECTIN RECEPTOR RELATED"/>
    <property type="match status" value="1"/>
</dbReference>
<dbReference type="InterPro" id="IPR018378">
    <property type="entry name" value="C-type_lectin_CS"/>
</dbReference>
<proteinExistence type="predicted"/>
<feature type="chain" id="PRO_5046572581" evidence="2">
    <location>
        <begin position="18"/>
        <end position="176"/>
    </location>
</feature>
<dbReference type="Gene3D" id="3.10.100.10">
    <property type="entry name" value="Mannose-Binding Protein A, subunit A"/>
    <property type="match status" value="1"/>
</dbReference>
<evidence type="ECO:0000256" key="1">
    <source>
        <dbReference type="ARBA" id="ARBA00023157"/>
    </source>
</evidence>
<sequence>MLSKLFIICTLPLWVIAFNNGTNVEPTFVPRCNPLIQCDAYFSVAGFAEVNWLEANYICNRVGAVLATVRNEEQHQLLIHYVHSKEIIFGNKTFWLGATNMVERSYFWTWLSTGIPVTYAQWAKDEPKSDRTGKDACLILGSDNLWHSAPCDGKHNFICENVCLLNYSSLDKKVYI</sequence>
<dbReference type="PROSITE" id="PS00615">
    <property type="entry name" value="C_TYPE_LECTIN_1"/>
    <property type="match status" value="1"/>
</dbReference>
<keyword evidence="4" id="KW-1185">Reference proteome</keyword>
<dbReference type="SMART" id="SM00034">
    <property type="entry name" value="CLECT"/>
    <property type="match status" value="1"/>
</dbReference>
<dbReference type="InterPro" id="IPR016187">
    <property type="entry name" value="CTDL_fold"/>
</dbReference>
<evidence type="ECO:0000259" key="3">
    <source>
        <dbReference type="PROSITE" id="PS50041"/>
    </source>
</evidence>
<dbReference type="AlphaFoldDB" id="A0AB39ZTW3"/>
<evidence type="ECO:0000313" key="5">
    <source>
        <dbReference type="RefSeq" id="XP_016943062.3"/>
    </source>
</evidence>
<feature type="signal peptide" evidence="2">
    <location>
        <begin position="1"/>
        <end position="17"/>
    </location>
</feature>
<gene>
    <name evidence="5" type="primary">LOC108019681</name>
</gene>
<evidence type="ECO:0000256" key="2">
    <source>
        <dbReference type="SAM" id="SignalP"/>
    </source>
</evidence>
<feature type="domain" description="C-type lectin" evidence="3">
    <location>
        <begin position="36"/>
        <end position="160"/>
    </location>
</feature>
<dbReference type="Pfam" id="PF00059">
    <property type="entry name" value="Lectin_C"/>
    <property type="match status" value="1"/>
</dbReference>
<dbReference type="SUPFAM" id="SSF56436">
    <property type="entry name" value="C-type lectin-like"/>
    <property type="match status" value="1"/>
</dbReference>
<dbReference type="InterPro" id="IPR001304">
    <property type="entry name" value="C-type_lectin-like"/>
</dbReference>
<evidence type="ECO:0000313" key="4">
    <source>
        <dbReference type="Proteomes" id="UP001652628"/>
    </source>
</evidence>
<reference evidence="5" key="1">
    <citation type="submission" date="2025-08" db="UniProtKB">
        <authorList>
            <consortium name="RefSeq"/>
        </authorList>
    </citation>
    <scope>IDENTIFICATION</scope>
</reference>
<keyword evidence="1" id="KW-1015">Disulfide bond</keyword>
<dbReference type="PROSITE" id="PS50041">
    <property type="entry name" value="C_TYPE_LECTIN_2"/>
    <property type="match status" value="1"/>
</dbReference>
<dbReference type="GeneID" id="108019681"/>
<name>A0AB39ZTW3_DROSZ</name>
<keyword evidence="2" id="KW-0732">Signal</keyword>
<dbReference type="InterPro" id="IPR016186">
    <property type="entry name" value="C-type_lectin-like/link_sf"/>
</dbReference>
<protein>
    <submittedName>
        <fullName evidence="5">C-type lectin mosGCTL-7</fullName>
    </submittedName>
</protein>
<dbReference type="Proteomes" id="UP001652628">
    <property type="component" value="Chromosome 2R"/>
</dbReference>